<evidence type="ECO:0000313" key="3">
    <source>
        <dbReference type="Proteomes" id="UP000305131"/>
    </source>
</evidence>
<evidence type="ECO:0000313" key="2">
    <source>
        <dbReference type="EMBL" id="TLX42998.1"/>
    </source>
</evidence>
<keyword evidence="2" id="KW-0378">Hydrolase</keyword>
<organism evidence="2 3">
    <name type="scientific">Xanthobacter autotrophicus</name>
    <dbReference type="NCBI Taxonomy" id="280"/>
    <lineage>
        <taxon>Bacteria</taxon>
        <taxon>Pseudomonadati</taxon>
        <taxon>Pseudomonadota</taxon>
        <taxon>Alphaproteobacteria</taxon>
        <taxon>Hyphomicrobiales</taxon>
        <taxon>Xanthobacteraceae</taxon>
        <taxon>Xanthobacter</taxon>
    </lineage>
</organism>
<comment type="caution">
    <text evidence="2">The sequence shown here is derived from an EMBL/GenBank/DDBJ whole genome shotgun (WGS) entry which is preliminary data.</text>
</comment>
<dbReference type="OrthoDB" id="9758603at2"/>
<dbReference type="InterPro" id="IPR017853">
    <property type="entry name" value="GH"/>
</dbReference>
<keyword evidence="1" id="KW-0732">Signal</keyword>
<dbReference type="Proteomes" id="UP000305131">
    <property type="component" value="Unassembled WGS sequence"/>
</dbReference>
<accession>A0A6C1KFE3</accession>
<reference evidence="2 3" key="1">
    <citation type="submission" date="2019-05" db="EMBL/GenBank/DDBJ databases">
        <authorList>
            <person name="Zhou X."/>
        </authorList>
    </citation>
    <scope>NUCLEOTIDE SEQUENCE [LARGE SCALE GENOMIC DNA]</scope>
    <source>
        <strain evidence="2 3">DSM 432</strain>
    </source>
</reference>
<protein>
    <submittedName>
        <fullName evidence="2">Glycosyl hydrolase</fullName>
    </submittedName>
</protein>
<dbReference type="PANTHER" id="PTHR42732:SF1">
    <property type="entry name" value="BETA-MANNOSIDASE"/>
    <property type="match status" value="1"/>
</dbReference>
<sequence length="411" mass="43984">MRRALLIALSAFLMPPSLHAAQVSVRGAEIVVDGKPFIPNGASGEARFTDLKALGATVVRTYGQEPGEILDAAQRAGLKVIVGFWLGHPRLGFDYANRIAVAQQLEALRHMVERYRTHPALLMWGIGNEVEVDLSPEEALAVWPAIEEAAKLAKTLDGQHPTMAAVAEVGTDKAALIKRLAPSIDVIGINGYSDGLLTSAKRARAQGWTGPIMLTEMGAQGHWDAPTAPWGAPLEPTSSQKADRVRRYLLAARQAGVGAMPFLWGHKQEVTPTWYSLLLPTGEWTETVEAMADIWGGTPPGGANHAPRILTLAFAGPSRLPAGNETHIRLTATDPDGDSLKVEWQVMAETTVRSVGGDPEPVPPSFPEGIHDPHPAGVRIAGLPPGRYRVFVTVRDGRGAAATGNLPFEIQ</sequence>
<dbReference type="GO" id="GO:0016787">
    <property type="term" value="F:hydrolase activity"/>
    <property type="evidence" value="ECO:0007669"/>
    <property type="project" value="UniProtKB-KW"/>
</dbReference>
<dbReference type="AlphaFoldDB" id="A0A6C1KFE3"/>
<feature type="chain" id="PRO_5025384684" evidence="1">
    <location>
        <begin position="21"/>
        <end position="411"/>
    </location>
</feature>
<dbReference type="RefSeq" id="WP_138399355.1">
    <property type="nucleotide sequence ID" value="NZ_JBAFVI010000002.1"/>
</dbReference>
<gene>
    <name evidence="2" type="ORF">FBQ73_10110</name>
</gene>
<feature type="signal peptide" evidence="1">
    <location>
        <begin position="1"/>
        <end position="20"/>
    </location>
</feature>
<dbReference type="PANTHER" id="PTHR42732">
    <property type="entry name" value="BETA-GALACTOSIDASE"/>
    <property type="match status" value="1"/>
</dbReference>
<proteinExistence type="predicted"/>
<dbReference type="Gene3D" id="3.20.20.80">
    <property type="entry name" value="Glycosidases"/>
    <property type="match status" value="1"/>
</dbReference>
<dbReference type="EMBL" id="VAUP01000022">
    <property type="protein sequence ID" value="TLX42998.1"/>
    <property type="molecule type" value="Genomic_DNA"/>
</dbReference>
<dbReference type="GeneID" id="95773806"/>
<evidence type="ECO:0000256" key="1">
    <source>
        <dbReference type="SAM" id="SignalP"/>
    </source>
</evidence>
<dbReference type="InterPro" id="IPR051913">
    <property type="entry name" value="GH2_Domain-Containing"/>
</dbReference>
<dbReference type="SUPFAM" id="SSF51445">
    <property type="entry name" value="(Trans)glycosidases"/>
    <property type="match status" value="1"/>
</dbReference>
<name>A0A6C1KFE3_XANAU</name>